<dbReference type="PROSITE" id="PS00463">
    <property type="entry name" value="ZN2_CY6_FUNGAL_1"/>
    <property type="match status" value="1"/>
</dbReference>
<organism evidence="8 9">
    <name type="scientific">Podospora appendiculata</name>
    <dbReference type="NCBI Taxonomy" id="314037"/>
    <lineage>
        <taxon>Eukaryota</taxon>
        <taxon>Fungi</taxon>
        <taxon>Dikarya</taxon>
        <taxon>Ascomycota</taxon>
        <taxon>Pezizomycotina</taxon>
        <taxon>Sordariomycetes</taxon>
        <taxon>Sordariomycetidae</taxon>
        <taxon>Sordariales</taxon>
        <taxon>Podosporaceae</taxon>
        <taxon>Podospora</taxon>
    </lineage>
</organism>
<dbReference type="Gene3D" id="4.10.240.10">
    <property type="entry name" value="Zn(2)-C6 fungal-type DNA-binding domain"/>
    <property type="match status" value="1"/>
</dbReference>
<keyword evidence="9" id="KW-1185">Reference proteome</keyword>
<comment type="caution">
    <text evidence="8">The sequence shown here is derived from an EMBL/GenBank/DDBJ whole genome shotgun (WGS) entry which is preliminary data.</text>
</comment>
<evidence type="ECO:0000256" key="1">
    <source>
        <dbReference type="ARBA" id="ARBA00022723"/>
    </source>
</evidence>
<evidence type="ECO:0000256" key="5">
    <source>
        <dbReference type="ARBA" id="ARBA00023242"/>
    </source>
</evidence>
<reference evidence="8" key="2">
    <citation type="submission" date="2023-06" db="EMBL/GenBank/DDBJ databases">
        <authorList>
            <consortium name="Lawrence Berkeley National Laboratory"/>
            <person name="Haridas S."/>
            <person name="Hensen N."/>
            <person name="Bonometti L."/>
            <person name="Westerberg I."/>
            <person name="Brannstrom I.O."/>
            <person name="Guillou S."/>
            <person name="Cros-Aarteil S."/>
            <person name="Calhoun S."/>
            <person name="Kuo A."/>
            <person name="Mondo S."/>
            <person name="Pangilinan J."/>
            <person name="Riley R."/>
            <person name="Labutti K."/>
            <person name="Andreopoulos B."/>
            <person name="Lipzen A."/>
            <person name="Chen C."/>
            <person name="Yanf M."/>
            <person name="Daum C."/>
            <person name="Ng V."/>
            <person name="Clum A."/>
            <person name="Steindorff A."/>
            <person name="Ohm R."/>
            <person name="Martin F."/>
            <person name="Silar P."/>
            <person name="Natvig D."/>
            <person name="Lalanne C."/>
            <person name="Gautier V."/>
            <person name="Ament-Velasquez S.L."/>
            <person name="Kruys A."/>
            <person name="Hutchinson M.I."/>
            <person name="Powell A.J."/>
            <person name="Barry K."/>
            <person name="Miller A.N."/>
            <person name="Grigoriev I.V."/>
            <person name="Debuchy R."/>
            <person name="Gladieux P."/>
            <person name="Thoren M.H."/>
            <person name="Johannesson H."/>
        </authorList>
    </citation>
    <scope>NUCLEOTIDE SEQUENCE</scope>
    <source>
        <strain evidence="8">CBS 314.62</strain>
    </source>
</reference>
<reference evidence="8" key="1">
    <citation type="journal article" date="2023" name="Mol. Phylogenet. Evol.">
        <title>Genome-scale phylogeny and comparative genomics of the fungal order Sordariales.</title>
        <authorList>
            <person name="Hensen N."/>
            <person name="Bonometti L."/>
            <person name="Westerberg I."/>
            <person name="Brannstrom I.O."/>
            <person name="Guillou S."/>
            <person name="Cros-Aarteil S."/>
            <person name="Calhoun S."/>
            <person name="Haridas S."/>
            <person name="Kuo A."/>
            <person name="Mondo S."/>
            <person name="Pangilinan J."/>
            <person name="Riley R."/>
            <person name="LaButti K."/>
            <person name="Andreopoulos B."/>
            <person name="Lipzen A."/>
            <person name="Chen C."/>
            <person name="Yan M."/>
            <person name="Daum C."/>
            <person name="Ng V."/>
            <person name="Clum A."/>
            <person name="Steindorff A."/>
            <person name="Ohm R.A."/>
            <person name="Martin F."/>
            <person name="Silar P."/>
            <person name="Natvig D.O."/>
            <person name="Lalanne C."/>
            <person name="Gautier V."/>
            <person name="Ament-Velasquez S.L."/>
            <person name="Kruys A."/>
            <person name="Hutchinson M.I."/>
            <person name="Powell A.J."/>
            <person name="Barry K."/>
            <person name="Miller A.N."/>
            <person name="Grigoriev I.V."/>
            <person name="Debuchy R."/>
            <person name="Gladieux P."/>
            <person name="Hiltunen Thoren M."/>
            <person name="Johannesson H."/>
        </authorList>
    </citation>
    <scope>NUCLEOTIDE SEQUENCE</scope>
    <source>
        <strain evidence="8">CBS 314.62</strain>
    </source>
</reference>
<name>A0AAE0WZ20_9PEZI</name>
<keyword evidence="1" id="KW-0479">Metal-binding</keyword>
<dbReference type="AlphaFoldDB" id="A0AAE0WZ20"/>
<protein>
    <recommendedName>
        <fullName evidence="7">Zn(2)-C6 fungal-type domain-containing protein</fullName>
    </recommendedName>
</protein>
<feature type="domain" description="Zn(2)-C6 fungal-type" evidence="7">
    <location>
        <begin position="17"/>
        <end position="47"/>
    </location>
</feature>
<feature type="compositionally biased region" description="Low complexity" evidence="6">
    <location>
        <begin position="71"/>
        <end position="86"/>
    </location>
</feature>
<keyword evidence="2" id="KW-0862">Zinc</keyword>
<dbReference type="InterPro" id="IPR001138">
    <property type="entry name" value="Zn2Cys6_DnaBD"/>
</dbReference>
<evidence type="ECO:0000256" key="2">
    <source>
        <dbReference type="ARBA" id="ARBA00022833"/>
    </source>
</evidence>
<feature type="compositionally biased region" description="Pro residues" evidence="6">
    <location>
        <begin position="87"/>
        <end position="99"/>
    </location>
</feature>
<keyword evidence="4" id="KW-0804">Transcription</keyword>
<dbReference type="EMBL" id="JAULSO010000008">
    <property type="protein sequence ID" value="KAK3681022.1"/>
    <property type="molecule type" value="Genomic_DNA"/>
</dbReference>
<evidence type="ECO:0000313" key="8">
    <source>
        <dbReference type="EMBL" id="KAK3681022.1"/>
    </source>
</evidence>
<dbReference type="SMART" id="SM00066">
    <property type="entry name" value="GAL4"/>
    <property type="match status" value="1"/>
</dbReference>
<sequence>METPQAPIGLRPPKRKACMLCTRSKRRCDKSAPQCLRCLEKGVVCRYPPSRRMRLVEVDEDDSPPTKSYTPRDTPTTTTIPTTTIPSPSPSTPTAPSPSRPRFLPVGGRDPLNNHRWFLDPDSFTRLHRDIIPDPNLAYGLSDSYGEETLPDFIARVQGWLQTWSGTGHSPLIHRDLYRRHMPTSMQDAFTSLTSYHAMTPATKATTLRIIETRAAALVASHTHDLDTAGITMVGANQDLEPLANAVVMLDTLTHLARTQALLSYALIRLFDGDIRARAQAEEHIPVLDAWAAQMLDSARLDCAAAEMLGLPPHDAGAGAVQPTSNNPFALPHENENTPAAHAAWVLAESVRRTYLTSVLMLAVYLTLKRGWTMCPGGVACLFVAGPWDAPTAHAWRDAVRSVAADGKVQFLLMQSLETWRVFEGVAPAEVDAFGKAVLAVSHGLEGVVEMWEAGGRALVSGVVGVC</sequence>
<gene>
    <name evidence="8" type="ORF">B0T22DRAFT_309993</name>
</gene>
<evidence type="ECO:0000256" key="3">
    <source>
        <dbReference type="ARBA" id="ARBA00023015"/>
    </source>
</evidence>
<evidence type="ECO:0000259" key="7">
    <source>
        <dbReference type="PROSITE" id="PS50048"/>
    </source>
</evidence>
<evidence type="ECO:0000256" key="4">
    <source>
        <dbReference type="ARBA" id="ARBA00023163"/>
    </source>
</evidence>
<dbReference type="Proteomes" id="UP001270362">
    <property type="component" value="Unassembled WGS sequence"/>
</dbReference>
<evidence type="ECO:0000256" key="6">
    <source>
        <dbReference type="SAM" id="MobiDB-lite"/>
    </source>
</evidence>
<evidence type="ECO:0000313" key="9">
    <source>
        <dbReference type="Proteomes" id="UP001270362"/>
    </source>
</evidence>
<keyword evidence="5" id="KW-0539">Nucleus</keyword>
<dbReference type="SUPFAM" id="SSF57701">
    <property type="entry name" value="Zn2/Cys6 DNA-binding domain"/>
    <property type="match status" value="1"/>
</dbReference>
<feature type="region of interest" description="Disordered" evidence="6">
    <location>
        <begin position="56"/>
        <end position="107"/>
    </location>
</feature>
<dbReference type="PROSITE" id="PS50048">
    <property type="entry name" value="ZN2_CY6_FUNGAL_2"/>
    <property type="match status" value="1"/>
</dbReference>
<proteinExistence type="predicted"/>
<accession>A0AAE0WZ20</accession>
<keyword evidence="3" id="KW-0805">Transcription regulation</keyword>
<dbReference type="GO" id="GO:0008270">
    <property type="term" value="F:zinc ion binding"/>
    <property type="evidence" value="ECO:0007669"/>
    <property type="project" value="InterPro"/>
</dbReference>
<dbReference type="CDD" id="cd00067">
    <property type="entry name" value="GAL4"/>
    <property type="match status" value="1"/>
</dbReference>
<dbReference type="PANTHER" id="PTHR47660:SF2">
    <property type="entry name" value="TRANSCRIPTION FACTOR WITH C2H2 AND ZN(2)-CYS(6) DNA BINDING DOMAIN (EUROFUNG)"/>
    <property type="match status" value="1"/>
</dbReference>
<dbReference type="Pfam" id="PF00172">
    <property type="entry name" value="Zn_clus"/>
    <property type="match status" value="1"/>
</dbReference>
<dbReference type="InterPro" id="IPR036864">
    <property type="entry name" value="Zn2-C6_fun-type_DNA-bd_sf"/>
</dbReference>
<dbReference type="PRINTS" id="PR00755">
    <property type="entry name" value="AFLATOXINBRP"/>
</dbReference>
<dbReference type="PANTHER" id="PTHR47660">
    <property type="entry name" value="TRANSCRIPTION FACTOR WITH C2H2 AND ZN(2)-CYS(6) DNA BINDING DOMAIN (EUROFUNG)-RELATED-RELATED"/>
    <property type="match status" value="1"/>
</dbReference>
<dbReference type="GO" id="GO:0000981">
    <property type="term" value="F:DNA-binding transcription factor activity, RNA polymerase II-specific"/>
    <property type="evidence" value="ECO:0007669"/>
    <property type="project" value="InterPro"/>
</dbReference>